<proteinExistence type="predicted"/>
<dbReference type="InterPro" id="IPR049874">
    <property type="entry name" value="ROK_cs"/>
</dbReference>
<keyword evidence="1" id="KW-0119">Carbohydrate metabolism</keyword>
<dbReference type="PANTHER" id="PTHR18964:SF174">
    <property type="entry name" value="D-ALLOSE KINASE-RELATED"/>
    <property type="match status" value="1"/>
</dbReference>
<evidence type="ECO:0000313" key="2">
    <source>
        <dbReference type="EMBL" id="ORE86126.1"/>
    </source>
</evidence>
<sequence>MRIGVDLGGTKIEGVVLNGNQVVARLRVATPQGNYAATLDAVSALVDALEQQTGQRALPLGLGHPGSIDPHSGLLRNANSVCLNGRALKQDLEARLDRPLALANDANCLALSELYDGAARGLQSAFLVILGTGVGGAVVANGQLQQGFNGLGGEWGHNPLPWVTKQELPGTACWCGQHGCLETWLSGPALSLLHANAGGIAGDARAIVAQAEQGDAIARASLEAYSHRLARALAAVINLLDPQIIVLAGGLSQVRTLYHDVPALWSRWVFADQVQTPLVPAVHGDASGALGAARLGIEC</sequence>
<comment type="caution">
    <text evidence="2">The sequence shown here is derived from an EMBL/GenBank/DDBJ whole genome shotgun (WGS) entry which is preliminary data.</text>
</comment>
<reference evidence="2 3" key="1">
    <citation type="submission" date="2013-04" db="EMBL/GenBank/DDBJ databases">
        <title>Oceanococcus atlanticus 22II-S10r2 Genome Sequencing.</title>
        <authorList>
            <person name="Lai Q."/>
            <person name="Li G."/>
            <person name="Shao Z."/>
        </authorList>
    </citation>
    <scope>NUCLEOTIDE SEQUENCE [LARGE SCALE GENOMIC DNA]</scope>
    <source>
        <strain evidence="2 3">22II-S10r2</strain>
    </source>
</reference>
<dbReference type="InterPro" id="IPR043129">
    <property type="entry name" value="ATPase_NBD"/>
</dbReference>
<gene>
    <name evidence="2" type="ORF">ATO7_12553</name>
</gene>
<dbReference type="Pfam" id="PF00480">
    <property type="entry name" value="ROK"/>
    <property type="match status" value="1"/>
</dbReference>
<dbReference type="Gene3D" id="3.30.420.40">
    <property type="match status" value="2"/>
</dbReference>
<dbReference type="PANTHER" id="PTHR18964">
    <property type="entry name" value="ROK (REPRESSOR, ORF, KINASE) FAMILY"/>
    <property type="match status" value="1"/>
</dbReference>
<dbReference type="GO" id="GO:0004396">
    <property type="term" value="F:hexokinase activity"/>
    <property type="evidence" value="ECO:0007669"/>
    <property type="project" value="TreeGrafter"/>
</dbReference>
<protein>
    <submittedName>
        <fullName evidence="2">ROK family protein</fullName>
    </submittedName>
</protein>
<dbReference type="RefSeq" id="WP_169712864.1">
    <property type="nucleotide sequence ID" value="NZ_AQQV01000003.1"/>
</dbReference>
<evidence type="ECO:0000256" key="1">
    <source>
        <dbReference type="ARBA" id="ARBA00023277"/>
    </source>
</evidence>
<dbReference type="PROSITE" id="PS01125">
    <property type="entry name" value="ROK"/>
    <property type="match status" value="1"/>
</dbReference>
<dbReference type="EMBL" id="AQQV01000003">
    <property type="protein sequence ID" value="ORE86126.1"/>
    <property type="molecule type" value="Genomic_DNA"/>
</dbReference>
<dbReference type="CDD" id="cd24066">
    <property type="entry name" value="ASKHA_NBD_ROK_EcFRK-like"/>
    <property type="match status" value="1"/>
</dbReference>
<evidence type="ECO:0000313" key="3">
    <source>
        <dbReference type="Proteomes" id="UP000192342"/>
    </source>
</evidence>
<organism evidence="2 3">
    <name type="scientific">Oceanococcus atlanticus</name>
    <dbReference type="NCBI Taxonomy" id="1317117"/>
    <lineage>
        <taxon>Bacteria</taxon>
        <taxon>Pseudomonadati</taxon>
        <taxon>Pseudomonadota</taxon>
        <taxon>Gammaproteobacteria</taxon>
        <taxon>Chromatiales</taxon>
        <taxon>Oceanococcaceae</taxon>
        <taxon>Oceanococcus</taxon>
    </lineage>
</organism>
<name>A0A1Y1SCR4_9GAMM</name>
<dbReference type="SUPFAM" id="SSF53067">
    <property type="entry name" value="Actin-like ATPase domain"/>
    <property type="match status" value="1"/>
</dbReference>
<dbReference type="STRING" id="1317117.ATO7_12553"/>
<dbReference type="Proteomes" id="UP000192342">
    <property type="component" value="Unassembled WGS sequence"/>
</dbReference>
<dbReference type="AlphaFoldDB" id="A0A1Y1SCR4"/>
<accession>A0A1Y1SCR4</accession>
<keyword evidence="3" id="KW-1185">Reference proteome</keyword>
<dbReference type="InterPro" id="IPR000600">
    <property type="entry name" value="ROK"/>
</dbReference>